<keyword evidence="2" id="KW-0472">Membrane</keyword>
<evidence type="ECO:0000256" key="2">
    <source>
        <dbReference type="SAM" id="Phobius"/>
    </source>
</evidence>
<comment type="caution">
    <text evidence="3">The sequence shown here is derived from an EMBL/GenBank/DDBJ whole genome shotgun (WGS) entry which is preliminary data.</text>
</comment>
<feature type="compositionally biased region" description="Gly residues" evidence="1">
    <location>
        <begin position="94"/>
        <end position="103"/>
    </location>
</feature>
<dbReference type="InterPro" id="IPR025323">
    <property type="entry name" value="DUF4229"/>
</dbReference>
<name>A0ABT4TIU0_9ACTN</name>
<dbReference type="EMBL" id="JAQFWP010000012">
    <property type="protein sequence ID" value="MDA2804624.1"/>
    <property type="molecule type" value="Genomic_DNA"/>
</dbReference>
<dbReference type="Pfam" id="PF14012">
    <property type="entry name" value="DUF4229"/>
    <property type="match status" value="1"/>
</dbReference>
<protein>
    <submittedName>
        <fullName evidence="3">DUF4229 domain-containing protein</fullName>
    </submittedName>
</protein>
<proteinExistence type="predicted"/>
<feature type="region of interest" description="Disordered" evidence="1">
    <location>
        <begin position="66"/>
        <end position="133"/>
    </location>
</feature>
<evidence type="ECO:0000313" key="4">
    <source>
        <dbReference type="Proteomes" id="UP001165685"/>
    </source>
</evidence>
<evidence type="ECO:0000313" key="3">
    <source>
        <dbReference type="EMBL" id="MDA2804624.1"/>
    </source>
</evidence>
<sequence>MRSVLAYTAARLLLFGVTYGVLYLLGARGWLALILAALISGLVSYIVLSRQRDAVSESITARTDRMGRRLVDGAAHEDASEVPDAPSGEKSAGSGRGEGGSGGPDAAETAGGGAGHGAGEEAQEEKEGAAGTA</sequence>
<keyword evidence="2" id="KW-1133">Transmembrane helix</keyword>
<accession>A0ABT4TIU0</accession>
<dbReference type="Proteomes" id="UP001165685">
    <property type="component" value="Unassembled WGS sequence"/>
</dbReference>
<keyword evidence="4" id="KW-1185">Reference proteome</keyword>
<reference evidence="3" key="1">
    <citation type="submission" date="2023-01" db="EMBL/GenBank/DDBJ databases">
        <title>Draft genome sequence of Nocardiopsis sp. LSu2-4 isolated from halophytes.</title>
        <authorList>
            <person name="Duangmal K."/>
            <person name="Chantavorakit T."/>
        </authorList>
    </citation>
    <scope>NUCLEOTIDE SEQUENCE</scope>
    <source>
        <strain evidence="3">LSu2-4</strain>
    </source>
</reference>
<organism evidence="3 4">
    <name type="scientific">Nocardiopsis suaedae</name>
    <dbReference type="NCBI Taxonomy" id="3018444"/>
    <lineage>
        <taxon>Bacteria</taxon>
        <taxon>Bacillati</taxon>
        <taxon>Actinomycetota</taxon>
        <taxon>Actinomycetes</taxon>
        <taxon>Streptosporangiales</taxon>
        <taxon>Nocardiopsidaceae</taxon>
        <taxon>Nocardiopsis</taxon>
    </lineage>
</organism>
<feature type="transmembrane region" description="Helical" evidence="2">
    <location>
        <begin position="30"/>
        <end position="48"/>
    </location>
</feature>
<evidence type="ECO:0000256" key="1">
    <source>
        <dbReference type="SAM" id="MobiDB-lite"/>
    </source>
</evidence>
<dbReference type="RefSeq" id="WP_270677185.1">
    <property type="nucleotide sequence ID" value="NZ_JAQFWP010000012.1"/>
</dbReference>
<feature type="compositionally biased region" description="Basic and acidic residues" evidence="1">
    <location>
        <begin position="66"/>
        <end position="79"/>
    </location>
</feature>
<gene>
    <name evidence="3" type="ORF">O4U47_08885</name>
</gene>
<keyword evidence="2" id="KW-0812">Transmembrane</keyword>